<evidence type="ECO:0000256" key="1">
    <source>
        <dbReference type="SAM" id="Phobius"/>
    </source>
</evidence>
<sequence>MPDSPLTEPRQPPQPPQPPHFLSWRNFLSFRKFISWKNAFLILIPILLAIGIGNYEQIIQYSSGPIFIEKFDQYNVIINIKSILAIKEGWGITTDGSQFASMFVNQQSEYSKLLVALTGDYNSGKTFLINNLENKNFPSSYQHATPAFGFIQSSISDYIYMDTQGLKRLASSSLDSDRGTHSIKDIKAIDNLISQSYKVANLIIEVRDTGNNEDICNTQQRHAEYLQDSKANGYQIPVMVVVVHNFKNMRTVAEVEKYIRDDITNPEIGGQEKEVDSKTGDKKCKYWYVDSVLHYVIAQEGSEAGKVYNKCTFDLIRLKVLQDQGGIPKVNFLNKLTLVMEQSLRNYIKDPNVSKDSFVRVKKDETIVSYASYLKSFFSSKSDPEKPDQPTLIESHPFKVSIQNNKIKLVNSTFDLQFSYKDCCGFKNIDYSPQYDVIETSDSFSIVVDAPNSIVNWFCSPSESHTISFYIERKFPTYLSSHLRRNINPRTYGEIKKEFQIPSRPWIDCLRLIPTAKYIDGVAFVSLTKDSTVIGGSPFPEDKK</sequence>
<dbReference type="RefSeq" id="XP_643277.1">
    <property type="nucleotide sequence ID" value="XM_638185.1"/>
</dbReference>
<name>Q552D6_DICDI</name>
<dbReference type="PhylomeDB" id="Q552D6"/>
<protein>
    <submittedName>
        <fullName evidence="2">Uncharacterized protein</fullName>
    </submittedName>
</protein>
<dbReference type="FunCoup" id="Q552D6">
    <property type="interactions" value="2"/>
</dbReference>
<organism evidence="2 3">
    <name type="scientific">Dictyostelium discoideum</name>
    <name type="common">Social amoeba</name>
    <dbReference type="NCBI Taxonomy" id="44689"/>
    <lineage>
        <taxon>Eukaryota</taxon>
        <taxon>Amoebozoa</taxon>
        <taxon>Evosea</taxon>
        <taxon>Eumycetozoa</taxon>
        <taxon>Dictyostelia</taxon>
        <taxon>Dictyosteliales</taxon>
        <taxon>Dictyosteliaceae</taxon>
        <taxon>Dictyostelium</taxon>
    </lineage>
</organism>
<gene>
    <name evidence="2" type="ORF">DDB_G0276219</name>
</gene>
<dbReference type="EMBL" id="AAFI02000014">
    <property type="protein sequence ID" value="EAL69409.1"/>
    <property type="molecule type" value="Genomic_DNA"/>
</dbReference>
<dbReference type="PaxDb" id="44689-DDB0233371"/>
<dbReference type="HOGENOM" id="CLU_037271_0_0_1"/>
<dbReference type="GeneID" id="8620320"/>
<dbReference type="Proteomes" id="UP000002195">
    <property type="component" value="Unassembled WGS sequence"/>
</dbReference>
<dbReference type="AlphaFoldDB" id="Q552D6"/>
<dbReference type="VEuPathDB" id="AmoebaDB:DDB_G0276219"/>
<keyword evidence="1" id="KW-0472">Membrane</keyword>
<feature type="transmembrane region" description="Helical" evidence="1">
    <location>
        <begin position="34"/>
        <end position="55"/>
    </location>
</feature>
<dbReference type="PANTHER" id="PTHR34726:SF1">
    <property type="entry name" value="G DOMAIN-CONTAINING PROTEIN"/>
    <property type="match status" value="1"/>
</dbReference>
<dbReference type="dictyBase" id="DDB_G0276219"/>
<keyword evidence="1" id="KW-0812">Transmembrane</keyword>
<accession>Q552D6</accession>
<comment type="caution">
    <text evidence="2">The sequence shown here is derived from an EMBL/GenBank/DDBJ whole genome shotgun (WGS) entry which is preliminary data.</text>
</comment>
<keyword evidence="3" id="KW-1185">Reference proteome</keyword>
<proteinExistence type="predicted"/>
<evidence type="ECO:0000313" key="3">
    <source>
        <dbReference type="Proteomes" id="UP000002195"/>
    </source>
</evidence>
<dbReference type="OMA" id="YNECTIN"/>
<reference evidence="2 3" key="1">
    <citation type="journal article" date="2005" name="Nature">
        <title>The genome of the social amoeba Dictyostelium discoideum.</title>
        <authorList>
            <consortium name="The Dictyostelium discoideum Sequencing Consortium"/>
            <person name="Eichinger L."/>
            <person name="Pachebat J.A."/>
            <person name="Glockner G."/>
            <person name="Rajandream M.A."/>
            <person name="Sucgang R."/>
            <person name="Berriman M."/>
            <person name="Song J."/>
            <person name="Olsen R."/>
            <person name="Szafranski K."/>
            <person name="Xu Q."/>
            <person name="Tunggal B."/>
            <person name="Kummerfeld S."/>
            <person name="Madera M."/>
            <person name="Konfortov B.A."/>
            <person name="Rivero F."/>
            <person name="Bankier A.T."/>
            <person name="Lehmann R."/>
            <person name="Hamlin N."/>
            <person name="Davies R."/>
            <person name="Gaudet P."/>
            <person name="Fey P."/>
            <person name="Pilcher K."/>
            <person name="Chen G."/>
            <person name="Saunders D."/>
            <person name="Sodergren E."/>
            <person name="Davis P."/>
            <person name="Kerhornou A."/>
            <person name="Nie X."/>
            <person name="Hall N."/>
            <person name="Anjard C."/>
            <person name="Hemphill L."/>
            <person name="Bason N."/>
            <person name="Farbrother P."/>
            <person name="Desany B."/>
            <person name="Just E."/>
            <person name="Morio T."/>
            <person name="Rost R."/>
            <person name="Churcher C."/>
            <person name="Cooper J."/>
            <person name="Haydock S."/>
            <person name="van Driessche N."/>
            <person name="Cronin A."/>
            <person name="Goodhead I."/>
            <person name="Muzny D."/>
            <person name="Mourier T."/>
            <person name="Pain A."/>
            <person name="Lu M."/>
            <person name="Harper D."/>
            <person name="Lindsay R."/>
            <person name="Hauser H."/>
            <person name="James K."/>
            <person name="Quiles M."/>
            <person name="Madan Babu M."/>
            <person name="Saito T."/>
            <person name="Buchrieser C."/>
            <person name="Wardroper A."/>
            <person name="Felder M."/>
            <person name="Thangavelu M."/>
            <person name="Johnson D."/>
            <person name="Knights A."/>
            <person name="Loulseged H."/>
            <person name="Mungall K."/>
            <person name="Oliver K."/>
            <person name="Price C."/>
            <person name="Quail M.A."/>
            <person name="Urushihara H."/>
            <person name="Hernandez J."/>
            <person name="Rabbinowitsch E."/>
            <person name="Steffen D."/>
            <person name="Sanders M."/>
            <person name="Ma J."/>
            <person name="Kohara Y."/>
            <person name="Sharp S."/>
            <person name="Simmonds M."/>
            <person name="Spiegler S."/>
            <person name="Tivey A."/>
            <person name="Sugano S."/>
            <person name="White B."/>
            <person name="Walker D."/>
            <person name="Woodward J."/>
            <person name="Winckler T."/>
            <person name="Tanaka Y."/>
            <person name="Shaulsky G."/>
            <person name="Schleicher M."/>
            <person name="Weinstock G."/>
            <person name="Rosenthal A."/>
            <person name="Cox E.C."/>
            <person name="Chisholm R.L."/>
            <person name="Gibbs R."/>
            <person name="Loomis W.F."/>
            <person name="Platzer M."/>
            <person name="Kay R.R."/>
            <person name="Williams J."/>
            <person name="Dear P.H."/>
            <person name="Noegel A.A."/>
            <person name="Barrell B."/>
            <person name="Kuspa A."/>
        </authorList>
    </citation>
    <scope>NUCLEOTIDE SEQUENCE [LARGE SCALE GENOMIC DNA]</scope>
    <source>
        <strain evidence="2 3">AX4</strain>
    </source>
</reference>
<dbReference type="eggNOG" id="ENOG502SXM3">
    <property type="taxonomic scope" value="Eukaryota"/>
</dbReference>
<evidence type="ECO:0000313" key="2">
    <source>
        <dbReference type="EMBL" id="EAL69409.1"/>
    </source>
</evidence>
<dbReference type="KEGG" id="ddi:DDB_G0276219"/>
<dbReference type="InParanoid" id="Q552D6"/>
<keyword evidence="1" id="KW-1133">Transmembrane helix</keyword>
<dbReference type="InterPro" id="IPR027417">
    <property type="entry name" value="P-loop_NTPase"/>
</dbReference>
<dbReference type="SUPFAM" id="SSF52540">
    <property type="entry name" value="P-loop containing nucleoside triphosphate hydrolases"/>
    <property type="match status" value="1"/>
</dbReference>
<dbReference type="PANTHER" id="PTHR34726">
    <property type="entry name" value="GBP DOMAIN-CONTAINING PROTEIN"/>
    <property type="match status" value="1"/>
</dbReference>
<dbReference type="Gene3D" id="3.40.50.300">
    <property type="entry name" value="P-loop containing nucleotide triphosphate hydrolases"/>
    <property type="match status" value="1"/>
</dbReference>